<name>N8UT57_9GAMM</name>
<dbReference type="EMBL" id="APPC01000026">
    <property type="protein sequence ID" value="ENU90781.1"/>
    <property type="molecule type" value="Genomic_DNA"/>
</dbReference>
<dbReference type="eggNOG" id="ENOG5033B86">
    <property type="taxonomic scope" value="Bacteria"/>
</dbReference>
<dbReference type="AlphaFoldDB" id="N8UT57"/>
<proteinExistence type="predicted"/>
<comment type="caution">
    <text evidence="1">The sequence shown here is derived from an EMBL/GenBank/DDBJ whole genome shotgun (WGS) entry which is preliminary data.</text>
</comment>
<reference evidence="1 2" key="1">
    <citation type="submission" date="2013-02" db="EMBL/GenBank/DDBJ databases">
        <title>The Genome Sequence of Acinetobacter sp. NIPH 758.</title>
        <authorList>
            <consortium name="The Broad Institute Genome Sequencing Platform"/>
            <consortium name="The Broad Institute Genome Sequencing Center for Infectious Disease"/>
            <person name="Cerqueira G."/>
            <person name="Feldgarden M."/>
            <person name="Courvalin P."/>
            <person name="Perichon B."/>
            <person name="Grillot-Courvalin C."/>
            <person name="Clermont D."/>
            <person name="Rocha E."/>
            <person name="Yoon E.-J."/>
            <person name="Nemec A."/>
            <person name="Walker B."/>
            <person name="Young S.K."/>
            <person name="Zeng Q."/>
            <person name="Gargeya S."/>
            <person name="Fitzgerald M."/>
            <person name="Haas B."/>
            <person name="Abouelleil A."/>
            <person name="Alvarado L."/>
            <person name="Arachchi H.M."/>
            <person name="Berlin A.M."/>
            <person name="Chapman S.B."/>
            <person name="Dewar J."/>
            <person name="Goldberg J."/>
            <person name="Griggs A."/>
            <person name="Gujja S."/>
            <person name="Hansen M."/>
            <person name="Howarth C."/>
            <person name="Imamovic A."/>
            <person name="Larimer J."/>
            <person name="McCowan C."/>
            <person name="Murphy C."/>
            <person name="Neiman D."/>
            <person name="Pearson M."/>
            <person name="Priest M."/>
            <person name="Roberts A."/>
            <person name="Saif S."/>
            <person name="Shea T."/>
            <person name="Sisk P."/>
            <person name="Sykes S."/>
            <person name="Wortman J."/>
            <person name="Nusbaum C."/>
            <person name="Birren B."/>
        </authorList>
    </citation>
    <scope>NUCLEOTIDE SEQUENCE [LARGE SCALE GENOMIC DNA]</scope>
    <source>
        <strain evidence="1 2">NIPH 758</strain>
    </source>
</reference>
<dbReference type="PROSITE" id="PS51257">
    <property type="entry name" value="PROKAR_LIPOPROTEIN"/>
    <property type="match status" value="1"/>
</dbReference>
<protein>
    <submittedName>
        <fullName evidence="1">Uncharacterized protein</fullName>
    </submittedName>
</protein>
<dbReference type="HOGENOM" id="CLU_160746_1_0_6"/>
<organism evidence="1 2">
    <name type="scientific">Acinetobacter vivianii</name>
    <dbReference type="NCBI Taxonomy" id="1776742"/>
    <lineage>
        <taxon>Bacteria</taxon>
        <taxon>Pseudomonadati</taxon>
        <taxon>Pseudomonadota</taxon>
        <taxon>Gammaproteobacteria</taxon>
        <taxon>Moraxellales</taxon>
        <taxon>Moraxellaceae</taxon>
        <taxon>Acinetobacter</taxon>
    </lineage>
</organism>
<dbReference type="RefSeq" id="WP_004774117.1">
    <property type="nucleotide sequence ID" value="NZ_JADWOE010000005.1"/>
</dbReference>
<sequence length="88" mass="10079">MKNNENLACRVCGLIQSEAPWGEDGSTPNFIICACCGTEFGYEDCTKESVKVQRTKWLNTGANWWELKNKPNHWNIDAQLQNIPIDYQ</sequence>
<accession>N8UT57</accession>
<evidence type="ECO:0000313" key="1">
    <source>
        <dbReference type="EMBL" id="ENU90781.1"/>
    </source>
</evidence>
<evidence type="ECO:0000313" key="2">
    <source>
        <dbReference type="Proteomes" id="UP000013049"/>
    </source>
</evidence>
<dbReference type="Proteomes" id="UP000013049">
    <property type="component" value="Unassembled WGS sequence"/>
</dbReference>
<gene>
    <name evidence="1" type="ORF">F971_03706</name>
</gene>